<dbReference type="GO" id="GO:0005524">
    <property type="term" value="F:ATP binding"/>
    <property type="evidence" value="ECO:0007669"/>
    <property type="project" value="UniProtKB-UniRule"/>
</dbReference>
<dbReference type="Gene3D" id="3.30.470.20">
    <property type="entry name" value="ATP-grasp fold, B domain"/>
    <property type="match status" value="1"/>
</dbReference>
<evidence type="ECO:0000256" key="1">
    <source>
        <dbReference type="ARBA" id="ARBA00022598"/>
    </source>
</evidence>
<evidence type="ECO:0000313" key="8">
    <source>
        <dbReference type="Proteomes" id="UP000069697"/>
    </source>
</evidence>
<dbReference type="Gene3D" id="3.40.50.20">
    <property type="match status" value="1"/>
</dbReference>
<gene>
    <name evidence="7" type="ORF">BK131_19850</name>
    <name evidence="6" type="ORF">PAHA3_5180</name>
</gene>
<dbReference type="GO" id="GO:0016874">
    <property type="term" value="F:ligase activity"/>
    <property type="evidence" value="ECO:0007669"/>
    <property type="project" value="UniProtKB-KW"/>
</dbReference>
<dbReference type="AlphaFoldDB" id="A0A100VS50"/>
<reference evidence="6 8" key="1">
    <citation type="journal article" date="2016" name="Genome Announc.">
        <title>Draft Genome Sequence of Paenibacillus amylolyticus Heshi-A3, Isolated from Fermented Rice Bran in a Japanese Fermented Seafood Dish.</title>
        <authorList>
            <person name="Akuzawa S."/>
            <person name="Nagaoka J."/>
            <person name="Kanekatsu M."/>
            <person name="Kubota E."/>
            <person name="Ohtake R."/>
            <person name="Suzuki T."/>
            <person name="Kanesaki Y."/>
        </authorList>
    </citation>
    <scope>NUCLEOTIDE SEQUENCE [LARGE SCALE GENOMIC DNA]</scope>
    <source>
        <strain evidence="6 8">Heshi-A3</strain>
    </source>
</reference>
<dbReference type="PIRSF" id="PIRSF029120">
    <property type="entry name" value="UCP029120"/>
    <property type="match status" value="1"/>
</dbReference>
<dbReference type="InterPro" id="IPR052032">
    <property type="entry name" value="ATP-dep_AA_Ligase"/>
</dbReference>
<keyword evidence="1" id="KW-0436">Ligase</keyword>
<sequence>MKKMKIYFNRWFSVTYHYMNAIRDNEDGMEFEIYGTHPDPGHMALQGCDVAEVEPRVTGREYVDFCLDFCRRHQIDVFIPRWNMLDISRHISLFEEIGTRVIVCSDTELLEQLMEKDRFYESVREKGIMEIPDYFTVSNAAQFQQAYEALRARGHDVCFKPCNGEGGMGFRVINNERDPLQELFGYALNSISYEDALRAFSSAPSFPNVMVMEVLEGYEYSIDCLSDRNGKLITAIPRRKERGRLRLLEENEELLAIARNVAEVYRIPYNFNIQMKYRKDTPKLLEINPRMSGGLHMSCLSGVNFPYLAVKSALGHDIGPLHPKFGILGSHIEQPFIIDVQKVSGVHHV</sequence>
<evidence type="ECO:0000259" key="5">
    <source>
        <dbReference type="PROSITE" id="PS50975"/>
    </source>
</evidence>
<keyword evidence="2 4" id="KW-0547">Nucleotide-binding</keyword>
<protein>
    <submittedName>
        <fullName evidence="6">Carbamoyl-phosphate synthase large subunit</fullName>
    </submittedName>
</protein>
<dbReference type="PROSITE" id="PS50975">
    <property type="entry name" value="ATP_GRASP"/>
    <property type="match status" value="1"/>
</dbReference>
<dbReference type="InterPro" id="IPR005479">
    <property type="entry name" value="CPAse_ATP-bd"/>
</dbReference>
<accession>A0A100VS50</accession>
<keyword evidence="3 4" id="KW-0067">ATP-binding</keyword>
<evidence type="ECO:0000313" key="6">
    <source>
        <dbReference type="EMBL" id="GAS85059.1"/>
    </source>
</evidence>
<proteinExistence type="predicted"/>
<name>A0A100VS50_PAEAM</name>
<evidence type="ECO:0000313" key="7">
    <source>
        <dbReference type="EMBL" id="OMF11735.1"/>
    </source>
</evidence>
<reference evidence="8" key="2">
    <citation type="submission" date="2016-01" db="EMBL/GenBank/DDBJ databases">
        <title>Draft Genome Sequence of Paenibacillus amylolyticus Heshi-A3 that Was Isolated from Fermented Rice Bran with Aging Salted Mackerel, Which Was Named Heshiko as Traditional Fermented Seafood in Japan.</title>
        <authorList>
            <person name="Akuzawa S."/>
            <person name="Nakagawa J."/>
            <person name="Kanekatsu T."/>
            <person name="Kubota E."/>
            <person name="Ohtake R."/>
            <person name="Suzuki T."/>
            <person name="Kanesaki Y."/>
        </authorList>
    </citation>
    <scope>NUCLEOTIDE SEQUENCE [LARGE SCALE GENOMIC DNA]</scope>
    <source>
        <strain evidence="8">Heshi-A3</strain>
    </source>
</reference>
<dbReference type="PROSITE" id="PS00867">
    <property type="entry name" value="CPSASE_2"/>
    <property type="match status" value="1"/>
</dbReference>
<dbReference type="InterPro" id="IPR011226">
    <property type="entry name" value="ATP-grasp_fam"/>
</dbReference>
<dbReference type="Proteomes" id="UP000187134">
    <property type="component" value="Unassembled WGS sequence"/>
</dbReference>
<comment type="caution">
    <text evidence="6">The sequence shown here is derived from an EMBL/GenBank/DDBJ whole genome shotgun (WGS) entry which is preliminary data.</text>
</comment>
<dbReference type="Pfam" id="PF15632">
    <property type="entry name" value="ATPgrasp_Ter"/>
    <property type="match status" value="1"/>
</dbReference>
<dbReference type="InterPro" id="IPR011761">
    <property type="entry name" value="ATP-grasp"/>
</dbReference>
<dbReference type="SUPFAM" id="SSF56059">
    <property type="entry name" value="Glutathione synthetase ATP-binding domain-like"/>
    <property type="match status" value="1"/>
</dbReference>
<dbReference type="RefSeq" id="WP_062837428.1">
    <property type="nucleotide sequence ID" value="NZ_BCNV01000007.1"/>
</dbReference>
<dbReference type="PANTHER" id="PTHR43585:SF2">
    <property type="entry name" value="ATP-GRASP ENZYME FSQD"/>
    <property type="match status" value="1"/>
</dbReference>
<dbReference type="Proteomes" id="UP000069697">
    <property type="component" value="Unassembled WGS sequence"/>
</dbReference>
<evidence type="ECO:0000256" key="2">
    <source>
        <dbReference type="ARBA" id="ARBA00022741"/>
    </source>
</evidence>
<dbReference type="EMBL" id="MRTJ01000009">
    <property type="protein sequence ID" value="OMF11735.1"/>
    <property type="molecule type" value="Genomic_DNA"/>
</dbReference>
<dbReference type="PANTHER" id="PTHR43585">
    <property type="entry name" value="FUMIPYRROLE BIOSYNTHESIS PROTEIN C"/>
    <property type="match status" value="1"/>
</dbReference>
<dbReference type="GO" id="GO:0046872">
    <property type="term" value="F:metal ion binding"/>
    <property type="evidence" value="ECO:0007669"/>
    <property type="project" value="InterPro"/>
</dbReference>
<reference evidence="7 9" key="3">
    <citation type="submission" date="2016-11" db="EMBL/GenBank/DDBJ databases">
        <title>Paenibacillus species isolates.</title>
        <authorList>
            <person name="Beno S.M."/>
        </authorList>
    </citation>
    <scope>NUCLEOTIDE SEQUENCE [LARGE SCALE GENOMIC DNA]</scope>
    <source>
        <strain evidence="7 9">FSL H8-0246</strain>
    </source>
</reference>
<organism evidence="6 8">
    <name type="scientific">Paenibacillus amylolyticus</name>
    <dbReference type="NCBI Taxonomy" id="1451"/>
    <lineage>
        <taxon>Bacteria</taxon>
        <taxon>Bacillati</taxon>
        <taxon>Bacillota</taxon>
        <taxon>Bacilli</taxon>
        <taxon>Bacillales</taxon>
        <taxon>Paenibacillaceae</taxon>
        <taxon>Paenibacillus</taxon>
    </lineage>
</organism>
<dbReference type="OrthoDB" id="9803907at2"/>
<evidence type="ECO:0000256" key="3">
    <source>
        <dbReference type="ARBA" id="ARBA00022840"/>
    </source>
</evidence>
<evidence type="ECO:0000256" key="4">
    <source>
        <dbReference type="PROSITE-ProRule" id="PRU00409"/>
    </source>
</evidence>
<evidence type="ECO:0000313" key="9">
    <source>
        <dbReference type="Proteomes" id="UP000187134"/>
    </source>
</evidence>
<feature type="domain" description="ATP-grasp" evidence="5">
    <location>
        <begin position="121"/>
        <end position="314"/>
    </location>
</feature>
<dbReference type="EMBL" id="BCNV01000007">
    <property type="protein sequence ID" value="GAS85059.1"/>
    <property type="molecule type" value="Genomic_DNA"/>
</dbReference>